<organism evidence="1 2">
    <name type="scientific">Eleutherodactylus coqui</name>
    <name type="common">Puerto Rican coqui</name>
    <dbReference type="NCBI Taxonomy" id="57060"/>
    <lineage>
        <taxon>Eukaryota</taxon>
        <taxon>Metazoa</taxon>
        <taxon>Chordata</taxon>
        <taxon>Craniata</taxon>
        <taxon>Vertebrata</taxon>
        <taxon>Euteleostomi</taxon>
        <taxon>Amphibia</taxon>
        <taxon>Batrachia</taxon>
        <taxon>Anura</taxon>
        <taxon>Neobatrachia</taxon>
        <taxon>Hyloidea</taxon>
        <taxon>Eleutherodactylidae</taxon>
        <taxon>Eleutherodactylinae</taxon>
        <taxon>Eleutherodactylus</taxon>
        <taxon>Eleutherodactylus</taxon>
    </lineage>
</organism>
<evidence type="ECO:0000313" key="1">
    <source>
        <dbReference type="EMBL" id="KAG9476064.1"/>
    </source>
</evidence>
<protein>
    <submittedName>
        <fullName evidence="1">Uncharacterized protein</fullName>
    </submittedName>
</protein>
<name>A0A8J6EVC9_ELECQ</name>
<dbReference type="Proteomes" id="UP000770717">
    <property type="component" value="Unassembled WGS sequence"/>
</dbReference>
<proteinExistence type="predicted"/>
<gene>
    <name evidence="1" type="ORF">GDO78_002895</name>
</gene>
<keyword evidence="2" id="KW-1185">Reference proteome</keyword>
<dbReference type="AlphaFoldDB" id="A0A8J6EVC9"/>
<evidence type="ECO:0000313" key="2">
    <source>
        <dbReference type="Proteomes" id="UP000770717"/>
    </source>
</evidence>
<dbReference type="EMBL" id="WNTK01000011">
    <property type="protein sequence ID" value="KAG9476064.1"/>
    <property type="molecule type" value="Genomic_DNA"/>
</dbReference>
<sequence length="68" mass="7921">MYCVLRKIYNYLQPQILVCSTLTTSAFTFFFKEHTEKEKVSLVLRTYFSSLPNATCTAYQDVAKAKIR</sequence>
<accession>A0A8J6EVC9</accession>
<comment type="caution">
    <text evidence="1">The sequence shown here is derived from an EMBL/GenBank/DDBJ whole genome shotgun (WGS) entry which is preliminary data.</text>
</comment>
<reference evidence="1" key="1">
    <citation type="thesis" date="2020" institute="ProQuest LLC" country="789 East Eisenhower Parkway, Ann Arbor, MI, USA">
        <title>Comparative Genomics and Chromosome Evolution.</title>
        <authorList>
            <person name="Mudd A.B."/>
        </authorList>
    </citation>
    <scope>NUCLEOTIDE SEQUENCE</scope>
    <source>
        <strain evidence="1">HN-11 Male</strain>
        <tissue evidence="1">Kidney and liver</tissue>
    </source>
</reference>